<keyword evidence="3" id="KW-1185">Reference proteome</keyword>
<name>A0A4P7QD45_9CORY</name>
<dbReference type="EMBL" id="CP039247">
    <property type="protein sequence ID" value="QCB27491.1"/>
    <property type="molecule type" value="Genomic_DNA"/>
</dbReference>
<organism evidence="2 3">
    <name type="scientific">Corynebacterium endometrii</name>
    <dbReference type="NCBI Taxonomy" id="2488819"/>
    <lineage>
        <taxon>Bacteria</taxon>
        <taxon>Bacillati</taxon>
        <taxon>Actinomycetota</taxon>
        <taxon>Actinomycetes</taxon>
        <taxon>Mycobacteriales</taxon>
        <taxon>Corynebacteriaceae</taxon>
        <taxon>Corynebacterium</taxon>
    </lineage>
</organism>
<evidence type="ECO:0000313" key="3">
    <source>
        <dbReference type="Proteomes" id="UP000296352"/>
    </source>
</evidence>
<sequence>MKRLILGIAIGLLAGGIIVFIATSYVDLTSPFSWLVFFISAVIVGAAVEMIFGGDKRGKSASEPDSDTRS</sequence>
<dbReference type="Proteomes" id="UP000296352">
    <property type="component" value="Chromosome"/>
</dbReference>
<feature type="transmembrane region" description="Helical" evidence="1">
    <location>
        <begin position="32"/>
        <end position="52"/>
    </location>
</feature>
<dbReference type="AlphaFoldDB" id="A0A4P7QD45"/>
<keyword evidence="1" id="KW-0472">Membrane</keyword>
<accession>A0A4P7QD45</accession>
<evidence type="ECO:0000313" key="2">
    <source>
        <dbReference type="EMBL" id="QCB27491.1"/>
    </source>
</evidence>
<reference evidence="2 3" key="1">
    <citation type="submission" date="2019-04" db="EMBL/GenBank/DDBJ databases">
        <title>Corynebacterium endometrii sp. nov., isolated from the uterus of a cow with endometritis.</title>
        <authorList>
            <person name="Ballas P."/>
            <person name="Ruckert C."/>
            <person name="Wagener K."/>
            <person name="Drillich M."/>
            <person name="Kaempfer P."/>
            <person name="Busse H.-J."/>
            <person name="Ehling-Schulz M."/>
        </authorList>
    </citation>
    <scope>NUCLEOTIDE SEQUENCE [LARGE SCALE GENOMIC DNA]</scope>
    <source>
        <strain evidence="2 3">LMM-1653</strain>
    </source>
</reference>
<gene>
    <name evidence="2" type="ORF">CENDO_00935</name>
</gene>
<keyword evidence="1" id="KW-1133">Transmembrane helix</keyword>
<protein>
    <submittedName>
        <fullName evidence="2">Uncharacterized protein</fullName>
    </submittedName>
</protein>
<proteinExistence type="predicted"/>
<evidence type="ECO:0000256" key="1">
    <source>
        <dbReference type="SAM" id="Phobius"/>
    </source>
</evidence>
<keyword evidence="1" id="KW-0812">Transmembrane</keyword>
<feature type="transmembrane region" description="Helical" evidence="1">
    <location>
        <begin position="5"/>
        <end position="26"/>
    </location>
</feature>
<dbReference type="KEGG" id="cee:CENDO_00935"/>